<dbReference type="InterPro" id="IPR027475">
    <property type="entry name" value="Asparaginase/glutaminase_AS2"/>
</dbReference>
<sequence>MSRIHIIGTGGTIASTGGSDGATPSLSTESIVELVPDLTENTEVSTDQISQRPGFDMDLATLAAVAEQLPAADSVDGIIITHGTDTMAESAYALDLTLAHDAPPVVFTGAQRRPEEVSSDAPANLRDAVRAVTQLSRGVFLAFNGELHAARDVVKAHTSALETFTSPEVGPVASITRSGVRWNHEPGTADTPLGTETLDTDATVPIITSGLGVDGTQIEQVLEHADGIVIAGTGLGNVTAQLGEAISDALEKIPVVVASRCHTGATEPVYGTAGGGATLANRGVVFADALPPWKARIALLLALEAGVNPESVIA</sequence>
<dbReference type="PANTHER" id="PTHR11707">
    <property type="entry name" value="L-ASPARAGINASE"/>
    <property type="match status" value="1"/>
</dbReference>
<dbReference type="SMART" id="SM00870">
    <property type="entry name" value="Asparaginase"/>
    <property type="match status" value="1"/>
</dbReference>
<dbReference type="PROSITE" id="PS00144">
    <property type="entry name" value="ASN_GLN_ASE_1"/>
    <property type="match status" value="1"/>
</dbReference>
<dbReference type="EMBL" id="JBHTAX010000001">
    <property type="protein sequence ID" value="MFC7188788.1"/>
    <property type="molecule type" value="Genomic_DNA"/>
</dbReference>
<protein>
    <submittedName>
        <fullName evidence="8">Asparaginase</fullName>
    </submittedName>
</protein>
<dbReference type="PIRSF" id="PIRSF500176">
    <property type="entry name" value="L_ASNase"/>
    <property type="match status" value="1"/>
</dbReference>
<feature type="region of interest" description="Disordered" evidence="5">
    <location>
        <begin position="1"/>
        <end position="26"/>
    </location>
</feature>
<dbReference type="InterPro" id="IPR036152">
    <property type="entry name" value="Asp/glu_Ase-like_sf"/>
</dbReference>
<keyword evidence="2" id="KW-0378">Hydrolase</keyword>
<dbReference type="Gene3D" id="3.40.50.1170">
    <property type="entry name" value="L-asparaginase, N-terminal domain"/>
    <property type="match status" value="1"/>
</dbReference>
<dbReference type="Proteomes" id="UP001596417">
    <property type="component" value="Unassembled WGS sequence"/>
</dbReference>
<organism evidence="8 9">
    <name type="scientific">Halocatena marina</name>
    <dbReference type="NCBI Taxonomy" id="2934937"/>
    <lineage>
        <taxon>Archaea</taxon>
        <taxon>Methanobacteriati</taxon>
        <taxon>Methanobacteriota</taxon>
        <taxon>Stenosarchaea group</taxon>
        <taxon>Halobacteria</taxon>
        <taxon>Halobacteriales</taxon>
        <taxon>Natronomonadaceae</taxon>
        <taxon>Halocatena</taxon>
    </lineage>
</organism>
<evidence type="ECO:0000313" key="8">
    <source>
        <dbReference type="EMBL" id="MFC7188788.1"/>
    </source>
</evidence>
<comment type="caution">
    <text evidence="8">The sequence shown here is derived from an EMBL/GenBank/DDBJ whole genome shotgun (WGS) entry which is preliminary data.</text>
</comment>
<feature type="active site" evidence="4">
    <location>
        <position position="84"/>
    </location>
</feature>
<dbReference type="InterPro" id="IPR004550">
    <property type="entry name" value="AsnASE_II"/>
</dbReference>
<evidence type="ECO:0000256" key="1">
    <source>
        <dbReference type="ARBA" id="ARBA00010518"/>
    </source>
</evidence>
<dbReference type="Gene3D" id="3.40.50.40">
    <property type="match status" value="1"/>
</dbReference>
<feature type="domain" description="Asparaginase/glutaminase C-terminal" evidence="7">
    <location>
        <begin position="204"/>
        <end position="312"/>
    </location>
</feature>
<dbReference type="PROSITE" id="PS00917">
    <property type="entry name" value="ASN_GLN_ASE_2"/>
    <property type="match status" value="1"/>
</dbReference>
<evidence type="ECO:0000259" key="7">
    <source>
        <dbReference type="Pfam" id="PF17763"/>
    </source>
</evidence>
<dbReference type="PRINTS" id="PR00139">
    <property type="entry name" value="ASNGLNASE"/>
</dbReference>
<evidence type="ECO:0000256" key="4">
    <source>
        <dbReference type="PROSITE-ProRule" id="PRU10100"/>
    </source>
</evidence>
<dbReference type="InterPro" id="IPR040919">
    <property type="entry name" value="Asparaginase_C"/>
</dbReference>
<evidence type="ECO:0000259" key="6">
    <source>
        <dbReference type="Pfam" id="PF00710"/>
    </source>
</evidence>
<dbReference type="Pfam" id="PF17763">
    <property type="entry name" value="Asparaginase_C"/>
    <property type="match status" value="1"/>
</dbReference>
<dbReference type="AlphaFoldDB" id="A0ABD5YHT3"/>
<dbReference type="InterPro" id="IPR027473">
    <property type="entry name" value="L-asparaginase_C"/>
</dbReference>
<dbReference type="InterPro" id="IPR006034">
    <property type="entry name" value="Asparaginase/glutaminase-like"/>
</dbReference>
<dbReference type="SUPFAM" id="SSF53774">
    <property type="entry name" value="Glutaminase/Asparaginase"/>
    <property type="match status" value="1"/>
</dbReference>
<name>A0ABD5YHT3_9EURY</name>
<gene>
    <name evidence="8" type="ORF">ACFQL7_02240</name>
</gene>
<evidence type="ECO:0000256" key="3">
    <source>
        <dbReference type="PROSITE-ProRule" id="PRU10099"/>
    </source>
</evidence>
<comment type="similarity">
    <text evidence="1">Belongs to the asparaginase 1 family.</text>
</comment>
<dbReference type="RefSeq" id="WP_264555283.1">
    <property type="nucleotide sequence ID" value="NZ_CP109979.1"/>
</dbReference>
<evidence type="ECO:0000256" key="2">
    <source>
        <dbReference type="ARBA" id="ARBA00022801"/>
    </source>
</evidence>
<dbReference type="GO" id="GO:0004067">
    <property type="term" value="F:asparaginase activity"/>
    <property type="evidence" value="ECO:0007669"/>
    <property type="project" value="UniProtKB-UniRule"/>
</dbReference>
<proteinExistence type="inferred from homology"/>
<dbReference type="InterPro" id="IPR037152">
    <property type="entry name" value="L-asparaginase_N_sf"/>
</dbReference>
<feature type="active site" evidence="3">
    <location>
        <position position="12"/>
    </location>
</feature>
<feature type="domain" description="L-asparaginase N-terminal" evidence="6">
    <location>
        <begin position="3"/>
        <end position="186"/>
    </location>
</feature>
<dbReference type="InterPro" id="IPR020827">
    <property type="entry name" value="Asparaginase/glutaminase_AS1"/>
</dbReference>
<reference evidence="8 9" key="1">
    <citation type="journal article" date="2019" name="Int. J. Syst. Evol. Microbiol.">
        <title>The Global Catalogue of Microorganisms (GCM) 10K type strain sequencing project: providing services to taxonomists for standard genome sequencing and annotation.</title>
        <authorList>
            <consortium name="The Broad Institute Genomics Platform"/>
            <consortium name="The Broad Institute Genome Sequencing Center for Infectious Disease"/>
            <person name="Wu L."/>
            <person name="Ma J."/>
        </authorList>
    </citation>
    <scope>NUCLEOTIDE SEQUENCE [LARGE SCALE GENOMIC DNA]</scope>
    <source>
        <strain evidence="8 9">RDMS1</strain>
    </source>
</reference>
<dbReference type="GeneID" id="76198337"/>
<dbReference type="PANTHER" id="PTHR11707:SF28">
    <property type="entry name" value="60 KDA LYSOPHOSPHOLIPASE"/>
    <property type="match status" value="1"/>
</dbReference>
<dbReference type="InterPro" id="IPR027474">
    <property type="entry name" value="L-asparaginase_N"/>
</dbReference>
<evidence type="ECO:0000256" key="5">
    <source>
        <dbReference type="SAM" id="MobiDB-lite"/>
    </source>
</evidence>
<dbReference type="PROSITE" id="PS51732">
    <property type="entry name" value="ASN_GLN_ASE_3"/>
    <property type="match status" value="1"/>
</dbReference>
<accession>A0ABD5YHT3</accession>
<dbReference type="Pfam" id="PF00710">
    <property type="entry name" value="Asparaginase"/>
    <property type="match status" value="1"/>
</dbReference>
<feature type="compositionally biased region" description="Low complexity" evidence="5">
    <location>
        <begin position="1"/>
        <end position="23"/>
    </location>
</feature>
<evidence type="ECO:0000313" key="9">
    <source>
        <dbReference type="Proteomes" id="UP001596417"/>
    </source>
</evidence>
<dbReference type="CDD" id="cd08964">
    <property type="entry name" value="L-asparaginase_II"/>
    <property type="match status" value="1"/>
</dbReference>
<dbReference type="PIRSF" id="PIRSF001220">
    <property type="entry name" value="L-ASNase_gatD"/>
    <property type="match status" value="1"/>
</dbReference>
<keyword evidence="9" id="KW-1185">Reference proteome</keyword>
<dbReference type="SFLD" id="SFLDS00057">
    <property type="entry name" value="Glutaminase/Asparaginase"/>
    <property type="match status" value="1"/>
</dbReference>